<keyword evidence="3" id="KW-1185">Reference proteome</keyword>
<reference evidence="2" key="2">
    <citation type="submission" date="2025-09" db="UniProtKB">
        <authorList>
            <consortium name="Ensembl"/>
        </authorList>
    </citation>
    <scope>IDENTIFICATION</scope>
</reference>
<name>A0A8C5MPD0_9ANUR</name>
<dbReference type="SUPFAM" id="SSF109640">
    <property type="entry name" value="KRAB domain (Kruppel-associated box)"/>
    <property type="match status" value="1"/>
</dbReference>
<dbReference type="GeneTree" id="ENSGT00990000205944"/>
<proteinExistence type="predicted"/>
<dbReference type="CDD" id="cd07765">
    <property type="entry name" value="KRAB_A-box"/>
    <property type="match status" value="1"/>
</dbReference>
<dbReference type="PANTHER" id="PTHR36981:SF10">
    <property type="entry name" value="P2X PURINOCEPTOR 7-LIKE"/>
    <property type="match status" value="1"/>
</dbReference>
<dbReference type="SMART" id="SM00349">
    <property type="entry name" value="KRAB"/>
    <property type="match status" value="1"/>
</dbReference>
<evidence type="ECO:0000313" key="3">
    <source>
        <dbReference type="Proteomes" id="UP000694569"/>
    </source>
</evidence>
<dbReference type="AlphaFoldDB" id="A0A8C5MPD0"/>
<feature type="domain" description="KRAB" evidence="1">
    <location>
        <begin position="7"/>
        <end position="78"/>
    </location>
</feature>
<dbReference type="InterPro" id="IPR046815">
    <property type="entry name" value="P2RX7_C"/>
</dbReference>
<dbReference type="InterPro" id="IPR001909">
    <property type="entry name" value="KRAB"/>
</dbReference>
<reference evidence="2" key="1">
    <citation type="submission" date="2025-08" db="UniProtKB">
        <authorList>
            <consortium name="Ensembl"/>
        </authorList>
    </citation>
    <scope>IDENTIFICATION</scope>
</reference>
<protein>
    <recommendedName>
        <fullName evidence="1">KRAB domain-containing protein</fullName>
    </recommendedName>
</protein>
<dbReference type="PANTHER" id="PTHR36981">
    <property type="entry name" value="ZGC:195170"/>
    <property type="match status" value="1"/>
</dbReference>
<dbReference type="OrthoDB" id="9892686at2759"/>
<dbReference type="InterPro" id="IPR036051">
    <property type="entry name" value="KRAB_dom_sf"/>
</dbReference>
<accession>A0A8C5MPD0</accession>
<organism evidence="2 3">
    <name type="scientific">Leptobrachium leishanense</name>
    <name type="common">Leishan spiny toad</name>
    <dbReference type="NCBI Taxonomy" id="445787"/>
    <lineage>
        <taxon>Eukaryota</taxon>
        <taxon>Metazoa</taxon>
        <taxon>Chordata</taxon>
        <taxon>Craniata</taxon>
        <taxon>Vertebrata</taxon>
        <taxon>Euteleostomi</taxon>
        <taxon>Amphibia</taxon>
        <taxon>Batrachia</taxon>
        <taxon>Anura</taxon>
        <taxon>Pelobatoidea</taxon>
        <taxon>Megophryidae</taxon>
        <taxon>Leptobrachium</taxon>
    </lineage>
</organism>
<dbReference type="PROSITE" id="PS50805">
    <property type="entry name" value="KRAB"/>
    <property type="match status" value="1"/>
</dbReference>
<evidence type="ECO:0000313" key="2">
    <source>
        <dbReference type="Ensembl" id="ENSLLEP00000016192.1"/>
    </source>
</evidence>
<evidence type="ECO:0000259" key="1">
    <source>
        <dbReference type="PROSITE" id="PS50805"/>
    </source>
</evidence>
<dbReference type="Proteomes" id="UP000694569">
    <property type="component" value="Unplaced"/>
</dbReference>
<dbReference type="Ensembl" id="ENSLLET00000016812.1">
    <property type="protein sequence ID" value="ENSLLEP00000016192.1"/>
    <property type="gene ID" value="ENSLLEG00000010314.1"/>
</dbReference>
<sequence length="463" mass="53131">MAFQAPVAFHDVVASFTVEQWMRMESWKKELYQNVVKEIHKTLLRLGYTIINPEVLFNIQKSDESCVRIDHSSAEREHKVIGDVPDLLLRVKEENVEEAHCSSEKPKIKDEKETSLLPKPSCPVISSVASLNVKEEQMVCEFGDATEPRQINNQDNNQLFIKQEEEVYLIDDYNTVGLETTVQDTPNPTATIKQEMDNRDHPFFPDIIPVVVKEECDPMEDVATGHHSTAHGQLPSKAVSPRSCRFYAVSPEMRNTSSGAREGAALCYSSLSREQRGQILLAQMQEALKPFQDEPCFPYNPQKSAKELEEEECKIPAERRRVGRNDWCACGLCIGMPTEEECVCCQEIANTKRHLVNDSDCVTRQERFRRFCLDEEIVYLIFRILGTCTSRPDKSYYYRQLRKTAYRSFTCWIHGFLKARNKRPIPACVVNSIRKRYPDPENITLAFGRLEDFAAVDMADNIN</sequence>
<dbReference type="Pfam" id="PF20478">
    <property type="entry name" value="P2RX7_C"/>
    <property type="match status" value="1"/>
</dbReference>
<dbReference type="Pfam" id="PF01352">
    <property type="entry name" value="KRAB"/>
    <property type="match status" value="1"/>
</dbReference>
<dbReference type="Gene3D" id="6.10.140.140">
    <property type="match status" value="1"/>
</dbReference>
<dbReference type="GO" id="GO:0006355">
    <property type="term" value="P:regulation of DNA-templated transcription"/>
    <property type="evidence" value="ECO:0007669"/>
    <property type="project" value="InterPro"/>
</dbReference>